<dbReference type="OrthoDB" id="2422929at2759"/>
<evidence type="ECO:0000313" key="2">
    <source>
        <dbReference type="Proteomes" id="UP000807716"/>
    </source>
</evidence>
<gene>
    <name evidence="1" type="ORF">DFQ27_001318</name>
</gene>
<keyword evidence="2" id="KW-1185">Reference proteome</keyword>
<feature type="non-terminal residue" evidence="1">
    <location>
        <position position="1"/>
    </location>
</feature>
<evidence type="ECO:0000313" key="1">
    <source>
        <dbReference type="EMBL" id="KAG0247977.1"/>
    </source>
</evidence>
<reference evidence="1" key="1">
    <citation type="journal article" date="2020" name="Fungal Divers.">
        <title>Resolving the Mortierellaceae phylogeny through synthesis of multi-gene phylogenetics and phylogenomics.</title>
        <authorList>
            <person name="Vandepol N."/>
            <person name="Liber J."/>
            <person name="Desiro A."/>
            <person name="Na H."/>
            <person name="Kennedy M."/>
            <person name="Barry K."/>
            <person name="Grigoriev I.V."/>
            <person name="Miller A.N."/>
            <person name="O'Donnell K."/>
            <person name="Stajich J.E."/>
            <person name="Bonito G."/>
        </authorList>
    </citation>
    <scope>NUCLEOTIDE SEQUENCE</scope>
    <source>
        <strain evidence="1">BC1065</strain>
    </source>
</reference>
<organism evidence="1 2">
    <name type="scientific">Actinomortierella ambigua</name>
    <dbReference type="NCBI Taxonomy" id="1343610"/>
    <lineage>
        <taxon>Eukaryota</taxon>
        <taxon>Fungi</taxon>
        <taxon>Fungi incertae sedis</taxon>
        <taxon>Mucoromycota</taxon>
        <taxon>Mortierellomycotina</taxon>
        <taxon>Mortierellomycetes</taxon>
        <taxon>Mortierellales</taxon>
        <taxon>Mortierellaceae</taxon>
        <taxon>Actinomortierella</taxon>
    </lineage>
</organism>
<accession>A0A9P6PM56</accession>
<dbReference type="AlphaFoldDB" id="A0A9P6PM56"/>
<proteinExistence type="predicted"/>
<name>A0A9P6PM56_9FUNG</name>
<dbReference type="EMBL" id="JAAAJB010001429">
    <property type="protein sequence ID" value="KAG0247977.1"/>
    <property type="molecule type" value="Genomic_DNA"/>
</dbReference>
<sequence>EEEDSPLKELYEHAVKLPKECSPVSEADQTSSFVLGMLAPIFDRPDISRLAHTATTATSGSIFVRLFKSMTTLSKNPDLLVRFKESLDIGVAEVSFESSVLKDTGDLCRTALWSKRLLDEIVTKFENIDQVGLIFFQVIEQTCVFYTMLRADTVCVALEFARLKIAYTISDVLSNFEDDARDWLLVCKTFDNLVTTLMSAEKRKSEHLPPAVFVGLSTPRSRHMREDTCRHS</sequence>
<protein>
    <submittedName>
        <fullName evidence="1">Uncharacterized protein</fullName>
    </submittedName>
</protein>
<dbReference type="Proteomes" id="UP000807716">
    <property type="component" value="Unassembled WGS sequence"/>
</dbReference>
<comment type="caution">
    <text evidence="1">The sequence shown here is derived from an EMBL/GenBank/DDBJ whole genome shotgun (WGS) entry which is preliminary data.</text>
</comment>